<dbReference type="Gene3D" id="3.40.50.1000">
    <property type="entry name" value="HAD superfamily/HAD-like"/>
    <property type="match status" value="1"/>
</dbReference>
<dbReference type="InterPro" id="IPR027417">
    <property type="entry name" value="P-loop_NTPase"/>
</dbReference>
<evidence type="ECO:0000256" key="2">
    <source>
        <dbReference type="ARBA" id="ARBA00022763"/>
    </source>
</evidence>
<keyword evidence="4" id="KW-0234">DNA repair</keyword>
<evidence type="ECO:0000256" key="6">
    <source>
        <dbReference type="SAM" id="MobiDB-lite"/>
    </source>
</evidence>
<dbReference type="InterPro" id="IPR008984">
    <property type="entry name" value="SMAD_FHA_dom_sf"/>
</dbReference>
<gene>
    <name evidence="8" type="ORF">C0J50_15043</name>
</gene>
<feature type="region of interest" description="Disordered" evidence="6">
    <location>
        <begin position="101"/>
        <end position="174"/>
    </location>
</feature>
<dbReference type="InterPro" id="IPR013954">
    <property type="entry name" value="PNK3P"/>
</dbReference>
<dbReference type="InterPro" id="IPR006549">
    <property type="entry name" value="HAD-SF_hydro_IIIA"/>
</dbReference>
<evidence type="ECO:0000256" key="4">
    <source>
        <dbReference type="ARBA" id="ARBA00023204"/>
    </source>
</evidence>
<accession>A0AAD5FRS0</accession>
<dbReference type="NCBIfam" id="TIGR01662">
    <property type="entry name" value="HAD-SF-IIIA"/>
    <property type="match status" value="1"/>
</dbReference>
<comment type="subcellular location">
    <subcellularLocation>
        <location evidence="1">Nucleus</location>
    </subcellularLocation>
</comment>
<keyword evidence="2" id="KW-0227">DNA damage</keyword>
<dbReference type="CDD" id="cd01625">
    <property type="entry name" value="HAD_PNP"/>
    <property type="match status" value="1"/>
</dbReference>
<comment type="caution">
    <text evidence="8">The sequence shown here is derived from an EMBL/GenBank/DDBJ whole genome shotgun (WGS) entry which is preliminary data.</text>
</comment>
<evidence type="ECO:0000256" key="1">
    <source>
        <dbReference type="ARBA" id="ARBA00004123"/>
    </source>
</evidence>
<evidence type="ECO:0000313" key="9">
    <source>
        <dbReference type="Proteomes" id="UP001205998"/>
    </source>
</evidence>
<dbReference type="GO" id="GO:0046403">
    <property type="term" value="F:polynucleotide 3'-phosphatase activity"/>
    <property type="evidence" value="ECO:0007669"/>
    <property type="project" value="TreeGrafter"/>
</dbReference>
<dbReference type="GO" id="GO:0006281">
    <property type="term" value="P:DNA repair"/>
    <property type="evidence" value="ECO:0007669"/>
    <property type="project" value="UniProtKB-KW"/>
</dbReference>
<keyword evidence="3" id="KW-0378">Hydrolase</keyword>
<keyword evidence="5" id="KW-0539">Nucleus</keyword>
<dbReference type="InterPro" id="IPR041388">
    <property type="entry name" value="FHA_2"/>
</dbReference>
<dbReference type="InterPro" id="IPR006551">
    <property type="entry name" value="Polynucleotide_phosphatase"/>
</dbReference>
<dbReference type="Gene3D" id="2.60.200.20">
    <property type="match status" value="1"/>
</dbReference>
<dbReference type="EMBL" id="MU551552">
    <property type="protein sequence ID" value="KAI5625497.1"/>
    <property type="molecule type" value="Genomic_DNA"/>
</dbReference>
<organism evidence="8 9">
    <name type="scientific">Silurus asotus</name>
    <name type="common">Amur catfish</name>
    <name type="synonym">Parasilurus asotus</name>
    <dbReference type="NCBI Taxonomy" id="30991"/>
    <lineage>
        <taxon>Eukaryota</taxon>
        <taxon>Metazoa</taxon>
        <taxon>Chordata</taxon>
        <taxon>Craniata</taxon>
        <taxon>Vertebrata</taxon>
        <taxon>Euteleostomi</taxon>
        <taxon>Actinopterygii</taxon>
        <taxon>Neopterygii</taxon>
        <taxon>Teleostei</taxon>
        <taxon>Ostariophysi</taxon>
        <taxon>Siluriformes</taxon>
        <taxon>Siluridae</taxon>
        <taxon>Silurus</taxon>
    </lineage>
</organism>
<dbReference type="InterPro" id="IPR023214">
    <property type="entry name" value="HAD_sf"/>
</dbReference>
<proteinExistence type="predicted"/>
<feature type="non-terminal residue" evidence="8">
    <location>
        <position position="1"/>
    </location>
</feature>
<dbReference type="AlphaFoldDB" id="A0AAD5FRS0"/>
<evidence type="ECO:0000313" key="8">
    <source>
        <dbReference type="EMBL" id="KAI5625497.1"/>
    </source>
</evidence>
<evidence type="ECO:0000256" key="5">
    <source>
        <dbReference type="ARBA" id="ARBA00023242"/>
    </source>
</evidence>
<reference evidence="8" key="1">
    <citation type="submission" date="2018-07" db="EMBL/GenBank/DDBJ databases">
        <title>Comparative genomics of catfishes provides insights into carnivory and benthic adaptation.</title>
        <authorList>
            <person name="Zhang Y."/>
            <person name="Wang D."/>
            <person name="Peng Z."/>
            <person name="Zheng S."/>
            <person name="Shao F."/>
            <person name="Tao W."/>
        </authorList>
    </citation>
    <scope>NUCLEOTIDE SEQUENCE</scope>
    <source>
        <strain evidence="8">Chongqing</strain>
    </source>
</reference>
<feature type="domain" description="PNK FHA" evidence="7">
    <location>
        <begin position="11"/>
        <end position="71"/>
    </location>
</feature>
<dbReference type="SUPFAM" id="SSF56784">
    <property type="entry name" value="HAD-like"/>
    <property type="match status" value="1"/>
</dbReference>
<dbReference type="PANTHER" id="PTHR12083">
    <property type="entry name" value="BIFUNCTIONAL POLYNUCLEOTIDE PHOSPHATASE/KINASE"/>
    <property type="match status" value="1"/>
</dbReference>
<dbReference type="NCBIfam" id="TIGR01664">
    <property type="entry name" value="DNA-3'-Pase"/>
    <property type="match status" value="1"/>
</dbReference>
<feature type="region of interest" description="Disordered" evidence="6">
    <location>
        <begin position="187"/>
        <end position="209"/>
    </location>
</feature>
<dbReference type="Pfam" id="PF08645">
    <property type="entry name" value="PNK3P"/>
    <property type="match status" value="1"/>
</dbReference>
<dbReference type="Proteomes" id="UP001205998">
    <property type="component" value="Unassembled WGS sequence"/>
</dbReference>
<evidence type="ECO:0000259" key="7">
    <source>
        <dbReference type="Pfam" id="PF17913"/>
    </source>
</evidence>
<dbReference type="GO" id="GO:0046404">
    <property type="term" value="F:ATP-dependent polydeoxyribonucleotide 5'-hydroxyl-kinase activity"/>
    <property type="evidence" value="ECO:0007669"/>
    <property type="project" value="TreeGrafter"/>
</dbReference>
<protein>
    <submittedName>
        <fullName evidence="8">Bifunctional polynucleotide phosphatase/kinase isoform X1</fullName>
    </submittedName>
</protein>
<evidence type="ECO:0000256" key="3">
    <source>
        <dbReference type="ARBA" id="ARBA00022801"/>
    </source>
</evidence>
<dbReference type="GO" id="GO:0003690">
    <property type="term" value="F:double-stranded DNA binding"/>
    <property type="evidence" value="ECO:0007669"/>
    <property type="project" value="TreeGrafter"/>
</dbReference>
<dbReference type="Gene3D" id="3.40.50.300">
    <property type="entry name" value="P-loop containing nucleotide triphosphate hydrolases"/>
    <property type="match status" value="1"/>
</dbReference>
<feature type="compositionally biased region" description="Basic and acidic residues" evidence="6">
    <location>
        <begin position="154"/>
        <end position="166"/>
    </location>
</feature>
<dbReference type="SUPFAM" id="SSF52540">
    <property type="entry name" value="P-loop containing nucleoside triphosphate hydrolases"/>
    <property type="match status" value="1"/>
</dbReference>
<sequence length="617" mass="67982">VDMQCVLVNAAGTRIELDDGRALILGRGPESGVTDKKCSRHQVKLVADYANQEVLVTQLGPNPSSLDGQALGRGQSGQLRANATLHLVNQCYPFTVQFLGSSSSTSPEKKGTGAEGKQKTLDKRVQPKRNIQDFFVTSPKKSTKRALDPEDEASDAKRGRTEKADGEGDDDDDENLLEEKLRQLQQFAQAKSAQQSPARPSATAPSACSNSHWQQIGNLLLYTAAGVTGSSKIAGFDIDGCIITTKSGKVFPTSPDDWKILFPEIKPKLTALLKEGFKVVFFTNQMGIARGKLRPEVFKSKVEDILQTLKLPVQVFVAAGPGIYRKPVTGMWEHLCEKANDGIAVDKSQCIYVGDAAGRPVNWAPGKKKKDFSCSDRLFALNIGLEFHTPEEFFLGWKAAPFNMPLFDPRGLDPKASLYDPPNASLTSTSQEIIVAVGFPGSGKSTFFQTHIISKGYVYVNRDILGSWQNCVSACERALKEGRSVAVDNTNPDPESRKRLFKTDHCGLILLCCKTRPNKLFPFLYRYVDISKSAGVSCRCFNFTTSLEQAKHNNRFREMVPSSTKHAHVNDMVFHSYKKKFVAPALSEGFSEILQIHFVPSFTDSRSEALFMQFSEG</sequence>
<dbReference type="InterPro" id="IPR036412">
    <property type="entry name" value="HAD-like_sf"/>
</dbReference>
<dbReference type="PANTHER" id="PTHR12083:SF9">
    <property type="entry name" value="BIFUNCTIONAL POLYNUCLEOTIDE PHOSPHATASE_KINASE"/>
    <property type="match status" value="1"/>
</dbReference>
<keyword evidence="9" id="KW-1185">Reference proteome</keyword>
<dbReference type="FunFam" id="3.40.50.1000:FF:000078">
    <property type="entry name" value="Bifunctional polynucleotide phosphatase/kinase"/>
    <property type="match status" value="1"/>
</dbReference>
<dbReference type="GO" id="GO:0005634">
    <property type="term" value="C:nucleus"/>
    <property type="evidence" value="ECO:0007669"/>
    <property type="project" value="UniProtKB-SubCell"/>
</dbReference>
<dbReference type="SUPFAM" id="SSF49879">
    <property type="entry name" value="SMAD/FHA domain"/>
    <property type="match status" value="1"/>
</dbReference>
<feature type="compositionally biased region" description="Basic and acidic residues" evidence="6">
    <location>
        <begin position="107"/>
        <end position="125"/>
    </location>
</feature>
<dbReference type="Pfam" id="PF17913">
    <property type="entry name" value="FHA_2"/>
    <property type="match status" value="1"/>
</dbReference>
<name>A0AAD5FRS0_SILAS</name>